<keyword evidence="2" id="KW-1185">Reference proteome</keyword>
<organism evidence="1 2">
    <name type="scientific">Ornithinibacillus hominis</name>
    <dbReference type="NCBI Taxonomy" id="2763055"/>
    <lineage>
        <taxon>Bacteria</taxon>
        <taxon>Bacillati</taxon>
        <taxon>Bacillota</taxon>
        <taxon>Bacilli</taxon>
        <taxon>Bacillales</taxon>
        <taxon>Bacillaceae</taxon>
        <taxon>Ornithinibacillus</taxon>
    </lineage>
</organism>
<proteinExistence type="predicted"/>
<evidence type="ECO:0000313" key="2">
    <source>
        <dbReference type="Proteomes" id="UP000637359"/>
    </source>
</evidence>
<dbReference type="AlphaFoldDB" id="A0A923RLI1"/>
<dbReference type="Proteomes" id="UP000637359">
    <property type="component" value="Unassembled WGS sequence"/>
</dbReference>
<comment type="caution">
    <text evidence="1">The sequence shown here is derived from an EMBL/GenBank/DDBJ whole genome shotgun (WGS) entry which is preliminary data.</text>
</comment>
<protein>
    <submittedName>
        <fullName evidence="1">Uncharacterized protein</fullName>
    </submittedName>
</protein>
<accession>A0A923RLI1</accession>
<evidence type="ECO:0000313" key="1">
    <source>
        <dbReference type="EMBL" id="MBC5638137.1"/>
    </source>
</evidence>
<dbReference type="EMBL" id="JACOOL010000012">
    <property type="protein sequence ID" value="MBC5638137.1"/>
    <property type="molecule type" value="Genomic_DNA"/>
</dbReference>
<dbReference type="RefSeq" id="WP_186870839.1">
    <property type="nucleotide sequence ID" value="NZ_JACOOL010000012.1"/>
</dbReference>
<name>A0A923RLI1_9BACI</name>
<gene>
    <name evidence="1" type="ORF">H8S33_15175</name>
</gene>
<reference evidence="1" key="1">
    <citation type="submission" date="2020-08" db="EMBL/GenBank/DDBJ databases">
        <title>Genome public.</title>
        <authorList>
            <person name="Liu C."/>
            <person name="Sun Q."/>
        </authorList>
    </citation>
    <scope>NUCLEOTIDE SEQUENCE</scope>
    <source>
        <strain evidence="1">BX22</strain>
    </source>
</reference>
<sequence>MLQNDTFKYNVDKNIAKISTGITESSGETTILPDKMNTIYLIINWYDMNDETLLEEKIDLYDKHVFLN</sequence>